<dbReference type="PANTHER" id="PTHR34473:SF3">
    <property type="entry name" value="TRANSMEMBRANE PROTEIN-RELATED"/>
    <property type="match status" value="1"/>
</dbReference>
<feature type="domain" description="YdbS-like PH" evidence="3">
    <location>
        <begin position="412"/>
        <end position="480"/>
    </location>
</feature>
<keyword evidence="5" id="KW-1185">Reference proteome</keyword>
<evidence type="ECO:0000256" key="2">
    <source>
        <dbReference type="SAM" id="Phobius"/>
    </source>
</evidence>
<dbReference type="Proteomes" id="UP000681340">
    <property type="component" value="Unassembled WGS sequence"/>
</dbReference>
<dbReference type="InterPro" id="IPR014529">
    <property type="entry name" value="UCP026631"/>
</dbReference>
<dbReference type="PANTHER" id="PTHR34473">
    <property type="entry name" value="UPF0699 TRANSMEMBRANE PROTEIN YDBS"/>
    <property type="match status" value="1"/>
</dbReference>
<feature type="transmembrane region" description="Helical" evidence="2">
    <location>
        <begin position="177"/>
        <end position="199"/>
    </location>
</feature>
<name>A0A919SU37_9ACTN</name>
<dbReference type="InterPro" id="IPR005182">
    <property type="entry name" value="YdbS-like_PH"/>
</dbReference>
<evidence type="ECO:0000259" key="3">
    <source>
        <dbReference type="Pfam" id="PF03703"/>
    </source>
</evidence>
<feature type="transmembrane region" description="Helical" evidence="2">
    <location>
        <begin position="386"/>
        <end position="406"/>
    </location>
</feature>
<feature type="compositionally biased region" description="Low complexity" evidence="1">
    <location>
        <begin position="148"/>
        <end position="157"/>
    </location>
</feature>
<protein>
    <recommendedName>
        <fullName evidence="3">YdbS-like PH domain-containing protein</fullName>
    </recommendedName>
</protein>
<feature type="transmembrane region" description="Helical" evidence="2">
    <location>
        <begin position="221"/>
        <end position="246"/>
    </location>
</feature>
<feature type="region of interest" description="Disordered" evidence="1">
    <location>
        <begin position="141"/>
        <end position="162"/>
    </location>
</feature>
<dbReference type="EMBL" id="BOQL01000078">
    <property type="protein sequence ID" value="GIM78975.1"/>
    <property type="molecule type" value="Genomic_DNA"/>
</dbReference>
<keyword evidence="2" id="KW-1133">Transmembrane helix</keyword>
<evidence type="ECO:0000313" key="5">
    <source>
        <dbReference type="Proteomes" id="UP000681340"/>
    </source>
</evidence>
<evidence type="ECO:0000256" key="1">
    <source>
        <dbReference type="SAM" id="MobiDB-lite"/>
    </source>
</evidence>
<feature type="transmembrane region" description="Helical" evidence="2">
    <location>
        <begin position="21"/>
        <end position="38"/>
    </location>
</feature>
<dbReference type="AlphaFoldDB" id="A0A919SU37"/>
<feature type="domain" description="YdbS-like PH" evidence="3">
    <location>
        <begin position="65"/>
        <end position="142"/>
    </location>
</feature>
<feature type="transmembrane region" description="Helical" evidence="2">
    <location>
        <begin position="44"/>
        <end position="62"/>
    </location>
</feature>
<reference evidence="4" key="1">
    <citation type="submission" date="2021-03" db="EMBL/GenBank/DDBJ databases">
        <title>Whole genome shotgun sequence of Actinoplanes auranticolor NBRC 12245.</title>
        <authorList>
            <person name="Komaki H."/>
            <person name="Tamura T."/>
        </authorList>
    </citation>
    <scope>NUCLEOTIDE SEQUENCE</scope>
    <source>
        <strain evidence="4">NBRC 12245</strain>
    </source>
</reference>
<organism evidence="4 5">
    <name type="scientific">Actinoplanes auranticolor</name>
    <dbReference type="NCBI Taxonomy" id="47988"/>
    <lineage>
        <taxon>Bacteria</taxon>
        <taxon>Bacillati</taxon>
        <taxon>Actinomycetota</taxon>
        <taxon>Actinomycetes</taxon>
        <taxon>Micromonosporales</taxon>
        <taxon>Micromonosporaceae</taxon>
        <taxon>Actinoplanes</taxon>
    </lineage>
</organism>
<proteinExistence type="predicted"/>
<dbReference type="PIRSF" id="PIRSF026631">
    <property type="entry name" value="UCP026631"/>
    <property type="match status" value="1"/>
</dbReference>
<keyword evidence="2" id="KW-0472">Membrane</keyword>
<dbReference type="RefSeq" id="WP_212994145.1">
    <property type="nucleotide sequence ID" value="NZ_BAABEA010000022.1"/>
</dbReference>
<keyword evidence="2" id="KW-0812">Transmembrane</keyword>
<evidence type="ECO:0000313" key="4">
    <source>
        <dbReference type="EMBL" id="GIM78975.1"/>
    </source>
</evidence>
<dbReference type="Pfam" id="PF03703">
    <property type="entry name" value="bPH_2"/>
    <property type="match status" value="2"/>
</dbReference>
<sequence length="532" mass="58195">MREPADAGQPWRRLSVRVVHLDVIRVVISLATGYAGTVVRDDPVWPLIAGAGFGLVGALLDLNRWRTTRYRITAERVEMRSGWLARKHKTVARDRIRSVDSSARLLQRLLGLRSVHIGSGESGSSFALDALDHQHATRLERELMPGRATEPTADAAPSPEPDPETVIARLRAGWVPWNIVTVWSVFAVAGPLIGLHFALRPFGVDLIDLGGRLLNWESRAVVWNVILVLLIAYPLGIAATAGAFLLENWKFQLVRKGTPPDTALVTRRGLLNTRTVQHADERLRGIAFEEPLVWRWLRLTGTKVISTGLRQSGESTTSGILPRIRLAEARELAARILPDGSRPLESPLHRHPRGALVRRLGWAVYYPLILSGALLLFGLSDAIPDRVWPLPLTLVLLTVPVAVVAYRSLGHGLAGDYLVVRGGVPKRRTVALQRRAVIGWTLEQSIFQRWGGRMSAGVATAAGDRYYTAPDASVEQALALISEATPELARGFIDDQQPAHLLGDGVVEIEVEVEDAVAGAGVSRLDGSKTID</sequence>
<feature type="transmembrane region" description="Helical" evidence="2">
    <location>
        <begin position="360"/>
        <end position="380"/>
    </location>
</feature>
<accession>A0A919SU37</accession>
<gene>
    <name evidence="4" type="ORF">Aau02nite_83530</name>
</gene>
<comment type="caution">
    <text evidence="4">The sequence shown here is derived from an EMBL/GenBank/DDBJ whole genome shotgun (WGS) entry which is preliminary data.</text>
</comment>